<organism evidence="2 3">
    <name type="scientific">Fonsecaea pedrosoi CBS 271.37</name>
    <dbReference type="NCBI Taxonomy" id="1442368"/>
    <lineage>
        <taxon>Eukaryota</taxon>
        <taxon>Fungi</taxon>
        <taxon>Dikarya</taxon>
        <taxon>Ascomycota</taxon>
        <taxon>Pezizomycotina</taxon>
        <taxon>Eurotiomycetes</taxon>
        <taxon>Chaetothyriomycetidae</taxon>
        <taxon>Chaetothyriales</taxon>
        <taxon>Herpotrichiellaceae</taxon>
        <taxon>Fonsecaea</taxon>
    </lineage>
</organism>
<evidence type="ECO:0000256" key="1">
    <source>
        <dbReference type="SAM" id="MobiDB-lite"/>
    </source>
</evidence>
<gene>
    <name evidence="2" type="ORF">Z517_05046</name>
</gene>
<proteinExistence type="predicted"/>
<keyword evidence="3" id="KW-1185">Reference proteome</keyword>
<name>A0A0D2HBX9_9EURO</name>
<dbReference type="OrthoDB" id="514070at2759"/>
<dbReference type="GeneID" id="25304536"/>
<dbReference type="RefSeq" id="XP_013285827.1">
    <property type="nucleotide sequence ID" value="XM_013430373.1"/>
</dbReference>
<feature type="compositionally biased region" description="Basic and acidic residues" evidence="1">
    <location>
        <begin position="14"/>
        <end position="30"/>
    </location>
</feature>
<protein>
    <submittedName>
        <fullName evidence="2">Unplaced genomic scaffold supercont1.3, whole genome shotgun sequence</fullName>
    </submittedName>
</protein>
<dbReference type="VEuPathDB" id="FungiDB:Z517_05046"/>
<evidence type="ECO:0000313" key="2">
    <source>
        <dbReference type="EMBL" id="KIW82019.1"/>
    </source>
</evidence>
<dbReference type="EMBL" id="KN846971">
    <property type="protein sequence ID" value="KIW82019.1"/>
    <property type="molecule type" value="Genomic_DNA"/>
</dbReference>
<dbReference type="HOGENOM" id="CLU_066669_0_0_1"/>
<feature type="region of interest" description="Disordered" evidence="1">
    <location>
        <begin position="146"/>
        <end position="171"/>
    </location>
</feature>
<dbReference type="Proteomes" id="UP000053029">
    <property type="component" value="Unassembled WGS sequence"/>
</dbReference>
<dbReference type="AlphaFoldDB" id="A0A0D2HBX9"/>
<sequence length="276" mass="31234">MPVTTRSKGNQKQTHLEDFDSKGEKKAKVHDSRRKRAPNRTTERESEARSKRKRKLSDDDAEAEETVRPAKKPNQQQKQTSIKPDEDLAPAETSEPVIINRAPVLQLWGACVSQALYPDLPWRTHLSIGSAISTLCAISKGRAIGMIDQPSHDPAERAEKERKKRAAEEGADDEVNVMRFRLLLKDQAAVVSGKPHKANEELLRHKFGDGDGYERIKRAMEEAINSWKNKGQENELNLKAFHMYEEFRPTVQGGQGGWGRKGELRPEKIREVVTRG</sequence>
<feature type="compositionally biased region" description="Polar residues" evidence="1">
    <location>
        <begin position="73"/>
        <end position="82"/>
    </location>
</feature>
<reference evidence="2 3" key="1">
    <citation type="submission" date="2015-01" db="EMBL/GenBank/DDBJ databases">
        <title>The Genome Sequence of Fonsecaea pedrosoi CBS 271.37.</title>
        <authorList>
            <consortium name="The Broad Institute Genomics Platform"/>
            <person name="Cuomo C."/>
            <person name="de Hoog S."/>
            <person name="Gorbushina A."/>
            <person name="Stielow B."/>
            <person name="Teixiera M."/>
            <person name="Abouelleil A."/>
            <person name="Chapman S.B."/>
            <person name="Priest M."/>
            <person name="Young S.K."/>
            <person name="Wortman J."/>
            <person name="Nusbaum C."/>
            <person name="Birren B."/>
        </authorList>
    </citation>
    <scope>NUCLEOTIDE SEQUENCE [LARGE SCALE GENOMIC DNA]</scope>
    <source>
        <strain evidence="2 3">CBS 271.37</strain>
    </source>
</reference>
<feature type="region of interest" description="Disordered" evidence="1">
    <location>
        <begin position="1"/>
        <end position="90"/>
    </location>
</feature>
<evidence type="ECO:0000313" key="3">
    <source>
        <dbReference type="Proteomes" id="UP000053029"/>
    </source>
</evidence>
<accession>A0A0D2HBX9</accession>
<feature type="compositionally biased region" description="Basic and acidic residues" evidence="1">
    <location>
        <begin position="150"/>
        <end position="161"/>
    </location>
</feature>
<feature type="compositionally biased region" description="Polar residues" evidence="1">
    <location>
        <begin position="1"/>
        <end position="13"/>
    </location>
</feature>